<evidence type="ECO:0000256" key="1">
    <source>
        <dbReference type="ARBA" id="ARBA00000316"/>
    </source>
</evidence>
<sequence>MISSLHRPTKALIDLEAICQNIESVQANIPQGKQTFAVVKANAYGHGSKQVAQAISHLVDGFCVSNIDEALELREAGIDKTILILGVIMPEEVEIAREHHLTLTVASQEWLDMALAQGISLADLDVHLKVDSGMGRIGVRSLDEAEHLLADLKKAGAHVAGIFTHFATADEADDTKFNQQLAFFTDLITHLSETPALVHASNSATSLWHSETIFNMVRLGIVMYGLNPSGTELALPYPIKPALSLESSLVHVKQISAGDSVGYGATYVAQGDEYIATVPIGYADGWTRDLQGFYVLVNGEWCEIVGRVSMDQITIRLPEKLPIGTKVTLIGQDGDQVITATDLAQKRGTINYEVLCLLSDRVPRVYSK</sequence>
<evidence type="ECO:0000256" key="4">
    <source>
        <dbReference type="ARBA" id="ARBA00023235"/>
    </source>
</evidence>
<evidence type="ECO:0000256" key="3">
    <source>
        <dbReference type="ARBA" id="ARBA00022898"/>
    </source>
</evidence>
<dbReference type="PROSITE" id="PS00395">
    <property type="entry name" value="ALANINE_RACEMASE"/>
    <property type="match status" value="1"/>
</dbReference>
<dbReference type="SMART" id="SM01005">
    <property type="entry name" value="Ala_racemase_C"/>
    <property type="match status" value="1"/>
</dbReference>
<comment type="similarity">
    <text evidence="5">Belongs to the alanine racemase family.</text>
</comment>
<dbReference type="GeneID" id="99636327"/>
<dbReference type="AlphaFoldDB" id="A0A6N7WQ65"/>
<dbReference type="SUPFAM" id="SSF51419">
    <property type="entry name" value="PLP-binding barrel"/>
    <property type="match status" value="1"/>
</dbReference>
<dbReference type="HAMAP" id="MF_01201">
    <property type="entry name" value="Ala_racemase"/>
    <property type="match status" value="1"/>
</dbReference>
<dbReference type="InterPro" id="IPR000821">
    <property type="entry name" value="Ala_racemase"/>
</dbReference>
<feature type="domain" description="Alanine racemase C-terminal" evidence="8">
    <location>
        <begin position="242"/>
        <end position="367"/>
    </location>
</feature>
<dbReference type="GO" id="GO:0005829">
    <property type="term" value="C:cytosol"/>
    <property type="evidence" value="ECO:0007669"/>
    <property type="project" value="TreeGrafter"/>
</dbReference>
<dbReference type="GO" id="GO:0009252">
    <property type="term" value="P:peptidoglycan biosynthetic process"/>
    <property type="evidence" value="ECO:0007669"/>
    <property type="project" value="TreeGrafter"/>
</dbReference>
<dbReference type="Pfam" id="PF00842">
    <property type="entry name" value="Ala_racemase_C"/>
    <property type="match status" value="1"/>
</dbReference>
<evidence type="ECO:0000259" key="8">
    <source>
        <dbReference type="SMART" id="SM01005"/>
    </source>
</evidence>
<dbReference type="Proteomes" id="UP000471052">
    <property type="component" value="Unassembled WGS sequence"/>
</dbReference>
<feature type="active site" description="Proton acceptor; specific for L-alanine" evidence="5">
    <location>
        <position position="263"/>
    </location>
</feature>
<comment type="caution">
    <text evidence="9">The sequence shown here is derived from an EMBL/GenBank/DDBJ whole genome shotgun (WGS) entry which is preliminary data.</text>
</comment>
<dbReference type="InterPro" id="IPR029066">
    <property type="entry name" value="PLP-binding_barrel"/>
</dbReference>
<feature type="binding site" evidence="5 7">
    <location>
        <position position="310"/>
    </location>
    <ligand>
        <name>substrate</name>
    </ligand>
</feature>
<keyword evidence="4 5" id="KW-0413">Isomerase</keyword>
<dbReference type="GO" id="GO:0008784">
    <property type="term" value="F:alanine racemase activity"/>
    <property type="evidence" value="ECO:0007669"/>
    <property type="project" value="UniProtKB-UniRule"/>
</dbReference>
<organism evidence="9 10">
    <name type="scientific">Streptococcus alactolyticus</name>
    <dbReference type="NCBI Taxonomy" id="29389"/>
    <lineage>
        <taxon>Bacteria</taxon>
        <taxon>Bacillati</taxon>
        <taxon>Bacillota</taxon>
        <taxon>Bacilli</taxon>
        <taxon>Lactobacillales</taxon>
        <taxon>Streptococcaceae</taxon>
        <taxon>Streptococcus</taxon>
    </lineage>
</organism>
<comment type="pathway">
    <text evidence="5">Amino-acid biosynthesis; D-alanine biosynthesis; D-alanine from L-alanine: step 1/1.</text>
</comment>
<name>A0A6N7WQ65_STRAY</name>
<evidence type="ECO:0000313" key="9">
    <source>
        <dbReference type="EMBL" id="MST54053.1"/>
    </source>
</evidence>
<evidence type="ECO:0000256" key="5">
    <source>
        <dbReference type="HAMAP-Rule" id="MF_01201"/>
    </source>
</evidence>
<dbReference type="PRINTS" id="PR00992">
    <property type="entry name" value="ALARACEMASE"/>
</dbReference>
<reference evidence="9 10" key="1">
    <citation type="submission" date="2019-08" db="EMBL/GenBank/DDBJ databases">
        <title>In-depth cultivation of the pig gut microbiome towards novel bacterial diversity and tailored functional studies.</title>
        <authorList>
            <person name="Wylensek D."/>
            <person name="Hitch T.C.A."/>
            <person name="Clavel T."/>
        </authorList>
    </citation>
    <scope>NUCLEOTIDE SEQUENCE [LARGE SCALE GENOMIC DNA]</scope>
    <source>
        <strain evidence="9 10">BL-178-WT-3A</strain>
    </source>
</reference>
<dbReference type="Gene3D" id="2.40.37.10">
    <property type="entry name" value="Lyase, Ornithine Decarboxylase, Chain A, domain 1"/>
    <property type="match status" value="1"/>
</dbReference>
<dbReference type="CDD" id="cd00430">
    <property type="entry name" value="PLPDE_III_AR"/>
    <property type="match status" value="1"/>
</dbReference>
<gene>
    <name evidence="9" type="ORF">FYJ82_06600</name>
</gene>
<protein>
    <recommendedName>
        <fullName evidence="5">Alanine racemase</fullName>
        <ecNumber evidence="5">5.1.1.1</ecNumber>
    </recommendedName>
</protein>
<evidence type="ECO:0000256" key="2">
    <source>
        <dbReference type="ARBA" id="ARBA00001933"/>
    </source>
</evidence>
<evidence type="ECO:0000256" key="6">
    <source>
        <dbReference type="PIRSR" id="PIRSR600821-50"/>
    </source>
</evidence>
<dbReference type="InterPro" id="IPR011079">
    <property type="entry name" value="Ala_racemase_C"/>
</dbReference>
<dbReference type="Gene3D" id="3.20.20.10">
    <property type="entry name" value="Alanine racemase"/>
    <property type="match status" value="1"/>
</dbReference>
<comment type="function">
    <text evidence="5">Catalyzes the interconversion of L-alanine and D-alanine. May also act on other amino acids.</text>
</comment>
<dbReference type="EC" id="5.1.1.1" evidence="5"/>
<accession>A0A6N7WQ65</accession>
<dbReference type="EMBL" id="VUNP01000027">
    <property type="protein sequence ID" value="MST54053.1"/>
    <property type="molecule type" value="Genomic_DNA"/>
</dbReference>
<feature type="active site" description="Proton acceptor; specific for D-alanine" evidence="5">
    <location>
        <position position="40"/>
    </location>
</feature>
<dbReference type="PANTHER" id="PTHR30511:SF0">
    <property type="entry name" value="ALANINE RACEMASE, CATABOLIC-RELATED"/>
    <property type="match status" value="1"/>
</dbReference>
<dbReference type="SUPFAM" id="SSF50621">
    <property type="entry name" value="Alanine racemase C-terminal domain-like"/>
    <property type="match status" value="1"/>
</dbReference>
<keyword evidence="3 5" id="KW-0663">Pyridoxal phosphate</keyword>
<dbReference type="Pfam" id="PF01168">
    <property type="entry name" value="Ala_racemase_N"/>
    <property type="match status" value="1"/>
</dbReference>
<dbReference type="FunFam" id="3.20.20.10:FF:000002">
    <property type="entry name" value="Alanine racemase"/>
    <property type="match status" value="1"/>
</dbReference>
<dbReference type="NCBIfam" id="TIGR00492">
    <property type="entry name" value="alr"/>
    <property type="match status" value="1"/>
</dbReference>
<dbReference type="UniPathway" id="UPA00042">
    <property type="reaction ID" value="UER00497"/>
</dbReference>
<feature type="binding site" evidence="5 7">
    <location>
        <position position="136"/>
    </location>
    <ligand>
        <name>substrate</name>
    </ligand>
</feature>
<dbReference type="PANTHER" id="PTHR30511">
    <property type="entry name" value="ALANINE RACEMASE"/>
    <property type="match status" value="1"/>
</dbReference>
<dbReference type="InterPro" id="IPR001608">
    <property type="entry name" value="Ala_racemase_N"/>
</dbReference>
<feature type="modified residue" description="N6-(pyridoxal phosphate)lysine" evidence="5 6">
    <location>
        <position position="40"/>
    </location>
</feature>
<dbReference type="InterPro" id="IPR020622">
    <property type="entry name" value="Ala_racemase_pyridoxalP-BS"/>
</dbReference>
<dbReference type="GO" id="GO:0030632">
    <property type="term" value="P:D-alanine biosynthetic process"/>
    <property type="evidence" value="ECO:0007669"/>
    <property type="project" value="UniProtKB-UniRule"/>
</dbReference>
<comment type="catalytic activity">
    <reaction evidence="1 5">
        <text>L-alanine = D-alanine</text>
        <dbReference type="Rhea" id="RHEA:20249"/>
        <dbReference type="ChEBI" id="CHEBI:57416"/>
        <dbReference type="ChEBI" id="CHEBI:57972"/>
        <dbReference type="EC" id="5.1.1.1"/>
    </reaction>
</comment>
<dbReference type="GO" id="GO:0030170">
    <property type="term" value="F:pyridoxal phosphate binding"/>
    <property type="evidence" value="ECO:0007669"/>
    <property type="project" value="UniProtKB-UniRule"/>
</dbReference>
<dbReference type="RefSeq" id="WP_154455178.1">
    <property type="nucleotide sequence ID" value="NZ_BRXN01000008.1"/>
</dbReference>
<dbReference type="OrthoDB" id="9813814at2"/>
<dbReference type="InterPro" id="IPR009006">
    <property type="entry name" value="Ala_racemase/Decarboxylase_C"/>
</dbReference>
<evidence type="ECO:0000256" key="7">
    <source>
        <dbReference type="PIRSR" id="PIRSR600821-52"/>
    </source>
</evidence>
<proteinExistence type="inferred from homology"/>
<dbReference type="FunFam" id="2.40.37.10:FF:000006">
    <property type="entry name" value="Alanine racemase"/>
    <property type="match status" value="1"/>
</dbReference>
<evidence type="ECO:0000313" key="10">
    <source>
        <dbReference type="Proteomes" id="UP000471052"/>
    </source>
</evidence>
<comment type="cofactor">
    <cofactor evidence="2 5 6">
        <name>pyridoxal 5'-phosphate</name>
        <dbReference type="ChEBI" id="CHEBI:597326"/>
    </cofactor>
</comment>